<reference evidence="7" key="1">
    <citation type="submission" date="2021-01" db="EMBL/GenBank/DDBJ databases">
        <title>Caligus Genome Assembly.</title>
        <authorList>
            <person name="Gallardo-Escarate C."/>
        </authorList>
    </citation>
    <scope>NUCLEOTIDE SEQUENCE [LARGE SCALE GENOMIC DNA]</scope>
</reference>
<evidence type="ECO:0000256" key="2">
    <source>
        <dbReference type="ARBA" id="ARBA00022692"/>
    </source>
</evidence>
<feature type="transmembrane region" description="Helical" evidence="5">
    <location>
        <begin position="293"/>
        <end position="313"/>
    </location>
</feature>
<keyword evidence="2 5" id="KW-0812">Transmembrane</keyword>
<accession>A0A7T8GPG8</accession>
<comment type="subcellular location">
    <subcellularLocation>
        <location evidence="1">Membrane</location>
        <topology evidence="1">Multi-pass membrane protein</topology>
    </subcellularLocation>
</comment>
<dbReference type="PANTHER" id="PTHR43243:SF17">
    <property type="entry name" value="CATIONIC AMINO ACID TRANSPORTER-RELATED"/>
    <property type="match status" value="1"/>
</dbReference>
<evidence type="ECO:0000256" key="1">
    <source>
        <dbReference type="ARBA" id="ARBA00004141"/>
    </source>
</evidence>
<gene>
    <name evidence="6" type="ORF">FKW44_023726</name>
</gene>
<feature type="non-terminal residue" evidence="6">
    <location>
        <position position="1"/>
    </location>
</feature>
<protein>
    <submittedName>
        <fullName evidence="6">Cationic amino acid transporterlike</fullName>
    </submittedName>
</protein>
<keyword evidence="7" id="KW-1185">Reference proteome</keyword>
<feature type="non-terminal residue" evidence="6">
    <location>
        <position position="321"/>
    </location>
</feature>
<dbReference type="InterPro" id="IPR002293">
    <property type="entry name" value="AA/rel_permease1"/>
</dbReference>
<dbReference type="OrthoDB" id="3900342at2759"/>
<feature type="transmembrane region" description="Helical" evidence="5">
    <location>
        <begin position="136"/>
        <end position="158"/>
    </location>
</feature>
<feature type="transmembrane region" description="Helical" evidence="5">
    <location>
        <begin position="59"/>
        <end position="79"/>
    </location>
</feature>
<name>A0A7T8GPG8_CALRO</name>
<evidence type="ECO:0000256" key="5">
    <source>
        <dbReference type="SAM" id="Phobius"/>
    </source>
</evidence>
<keyword evidence="4 5" id="KW-0472">Membrane</keyword>
<feature type="transmembrane region" description="Helical" evidence="5">
    <location>
        <begin position="6"/>
        <end position="22"/>
    </location>
</feature>
<feature type="transmembrane region" description="Helical" evidence="5">
    <location>
        <begin position="91"/>
        <end position="116"/>
    </location>
</feature>
<evidence type="ECO:0000313" key="6">
    <source>
        <dbReference type="EMBL" id="QQP35489.1"/>
    </source>
</evidence>
<dbReference type="EMBL" id="CP045907">
    <property type="protein sequence ID" value="QQP35489.1"/>
    <property type="molecule type" value="Genomic_DNA"/>
</dbReference>
<sequence length="321" mass="35551">SPPDILAWLIILAMMFVFVNGVKSSIRLNNALSIVNFLSWVIVVFVGLFFIRFSNWSPFAPFGISGIFKGAATCFYAFIGFDGPQAIHPKAIMTSLLILMIAYVTCTIVLTLMVPYTELNEEAALVHVWGQIGYPFLQWVVSFGALSALTASMFGSMFPMPRIAYAMAKDGLIFRFLSEVNDKGVPACANLCLGLIASICALILPFEVLVEMMSIGTLLAYTLVNGCVLILRYQTKEQKEYPAFILEGSSPPESSFEEQQPCPSIWGILYNYVFFHQLPLDKDTPVSHTSGQIVLKLCFLTVALIIIMELLIMDLDLPHSN</sequence>
<evidence type="ECO:0000313" key="7">
    <source>
        <dbReference type="Proteomes" id="UP000595437"/>
    </source>
</evidence>
<proteinExistence type="predicted"/>
<dbReference type="GO" id="GO:0005886">
    <property type="term" value="C:plasma membrane"/>
    <property type="evidence" value="ECO:0007669"/>
    <property type="project" value="TreeGrafter"/>
</dbReference>
<feature type="transmembrane region" description="Helical" evidence="5">
    <location>
        <begin position="184"/>
        <end position="206"/>
    </location>
</feature>
<dbReference type="AlphaFoldDB" id="A0A7T8GPG8"/>
<organism evidence="6 7">
    <name type="scientific">Caligus rogercresseyi</name>
    <name type="common">Sea louse</name>
    <dbReference type="NCBI Taxonomy" id="217165"/>
    <lineage>
        <taxon>Eukaryota</taxon>
        <taxon>Metazoa</taxon>
        <taxon>Ecdysozoa</taxon>
        <taxon>Arthropoda</taxon>
        <taxon>Crustacea</taxon>
        <taxon>Multicrustacea</taxon>
        <taxon>Hexanauplia</taxon>
        <taxon>Copepoda</taxon>
        <taxon>Siphonostomatoida</taxon>
        <taxon>Caligidae</taxon>
        <taxon>Caligus</taxon>
    </lineage>
</organism>
<feature type="transmembrane region" description="Helical" evidence="5">
    <location>
        <begin position="34"/>
        <end position="53"/>
    </location>
</feature>
<dbReference type="GO" id="GO:0015171">
    <property type="term" value="F:amino acid transmembrane transporter activity"/>
    <property type="evidence" value="ECO:0007669"/>
    <property type="project" value="TreeGrafter"/>
</dbReference>
<feature type="transmembrane region" description="Helical" evidence="5">
    <location>
        <begin position="212"/>
        <end position="231"/>
    </location>
</feature>
<dbReference type="Proteomes" id="UP000595437">
    <property type="component" value="Chromosome 18"/>
</dbReference>
<evidence type="ECO:0000256" key="4">
    <source>
        <dbReference type="ARBA" id="ARBA00023136"/>
    </source>
</evidence>
<dbReference type="Gene3D" id="1.20.1740.10">
    <property type="entry name" value="Amino acid/polyamine transporter I"/>
    <property type="match status" value="1"/>
</dbReference>
<dbReference type="Pfam" id="PF13520">
    <property type="entry name" value="AA_permease_2"/>
    <property type="match status" value="1"/>
</dbReference>
<dbReference type="PANTHER" id="PTHR43243">
    <property type="entry name" value="INNER MEMBRANE TRANSPORTER YGJI-RELATED"/>
    <property type="match status" value="1"/>
</dbReference>
<evidence type="ECO:0000256" key="3">
    <source>
        <dbReference type="ARBA" id="ARBA00022989"/>
    </source>
</evidence>
<keyword evidence="3 5" id="KW-1133">Transmembrane helix</keyword>